<reference evidence="2 3" key="2">
    <citation type="journal article" date="2014" name="J. Gen. Appl. Microbiol.">
        <title>The early diverging ascomycetous budding yeast Saitoella complicata has three histone deacetylases belonging to the Clr6, Hos2, and Rpd3 lineages.</title>
        <authorList>
            <person name="Nishida H."/>
            <person name="Matsumoto T."/>
            <person name="Kondo S."/>
            <person name="Hamamoto M."/>
            <person name="Yoshikawa H."/>
        </authorList>
    </citation>
    <scope>NUCLEOTIDE SEQUENCE [LARGE SCALE GENOMIC DNA]</scope>
    <source>
        <strain evidence="2 3">NRRL Y-17804</strain>
    </source>
</reference>
<evidence type="ECO:0000256" key="1">
    <source>
        <dbReference type="SAM" id="SignalP"/>
    </source>
</evidence>
<dbReference type="STRING" id="698492.A0A0E9NN79"/>
<dbReference type="OrthoDB" id="2098436at2759"/>
<keyword evidence="3" id="KW-1185">Reference proteome</keyword>
<dbReference type="PANTHER" id="PTHR38705:SF1">
    <property type="entry name" value="PROTEIN RDS1"/>
    <property type="match status" value="1"/>
</dbReference>
<dbReference type="EMBL" id="BACD03000044">
    <property type="protein sequence ID" value="GAO51294.1"/>
    <property type="molecule type" value="Genomic_DNA"/>
</dbReference>
<feature type="signal peptide" evidence="1">
    <location>
        <begin position="1"/>
        <end position="17"/>
    </location>
</feature>
<evidence type="ECO:0000313" key="3">
    <source>
        <dbReference type="Proteomes" id="UP000033140"/>
    </source>
</evidence>
<evidence type="ECO:0008006" key="4">
    <source>
        <dbReference type="Google" id="ProtNLM"/>
    </source>
</evidence>
<dbReference type="AlphaFoldDB" id="A0A0E9NN79"/>
<keyword evidence="1" id="KW-0732">Signal</keyword>
<dbReference type="InterPro" id="IPR039254">
    <property type="entry name" value="Rds1"/>
</dbReference>
<dbReference type="RefSeq" id="XP_019022284.1">
    <property type="nucleotide sequence ID" value="XM_019165582.1"/>
</dbReference>
<dbReference type="PANTHER" id="PTHR38705">
    <property type="entry name" value="PROTEIN RDS1"/>
    <property type="match status" value="1"/>
</dbReference>
<evidence type="ECO:0000313" key="2">
    <source>
        <dbReference type="EMBL" id="GAO51294.1"/>
    </source>
</evidence>
<comment type="caution">
    <text evidence="2">The sequence shown here is derived from an EMBL/GenBank/DDBJ whole genome shotgun (WGS) entry which is preliminary data.</text>
</comment>
<proteinExistence type="predicted"/>
<dbReference type="OMA" id="VYGFLNH"/>
<dbReference type="Proteomes" id="UP000033140">
    <property type="component" value="Unassembled WGS sequence"/>
</dbReference>
<reference evidence="2 3" key="3">
    <citation type="journal article" date="2015" name="Genome Announc.">
        <title>Draft Genome Sequence of the Archiascomycetous Yeast Saitoella complicata.</title>
        <authorList>
            <person name="Yamauchi K."/>
            <person name="Kondo S."/>
            <person name="Hamamoto M."/>
            <person name="Takahashi Y."/>
            <person name="Ogura Y."/>
            <person name="Hayashi T."/>
            <person name="Nishida H."/>
        </authorList>
    </citation>
    <scope>NUCLEOTIDE SEQUENCE [LARGE SCALE GENOMIC DNA]</scope>
    <source>
        <strain evidence="2 3">NRRL Y-17804</strain>
    </source>
</reference>
<protein>
    <recommendedName>
        <fullName evidence="4">Protein rds1</fullName>
    </recommendedName>
</protein>
<accession>A0A0E9NN79</accession>
<name>A0A0E9NN79_SAICN</name>
<reference evidence="2 3" key="1">
    <citation type="journal article" date="2011" name="J. Gen. Appl. Microbiol.">
        <title>Draft genome sequencing of the enigmatic yeast Saitoella complicata.</title>
        <authorList>
            <person name="Nishida H."/>
            <person name="Hamamoto M."/>
            <person name="Sugiyama J."/>
        </authorList>
    </citation>
    <scope>NUCLEOTIDE SEQUENCE [LARGE SCALE GENOMIC DNA]</scope>
    <source>
        <strain evidence="2 3">NRRL Y-17804</strain>
    </source>
</reference>
<dbReference type="Pfam" id="PF13668">
    <property type="entry name" value="Ferritin_2"/>
    <property type="match status" value="1"/>
</dbReference>
<sequence length="464" mass="50214">MILSLVAPLLLAPFAAAAPQIFATASGPDSLAPTTASTVSPQPSQTASDCVNCVTVTPSNSWATEAATSQLSAALASASTYSSAWWTPGSYVPVPTGSALYAPQVSAPGPNACNNSGAEFPAPPPPPGGLNTNSTPPIYHPYSDVHGFDWQSMNLALNQEWIELDLFHHGLAMFSDEEFEAAGLNAADRYLLEFMADQEVGHATLLSNILGPRAAKQCVYRYPFHTVEEFIDFSQRLTKWGESGVYGFLEHLESRAAAQLLLQSITTEARQQMIFRQFEGLFPMPFYFTTGIPQSWAWTLLQPYIVECPLENPHIDFAIHPTLNVLNNPNATLFGGNASVSTNTTALSYPGREVVFSWDAPGKVAGYNQSQELYHTTGNATCPPRFAAWVSQLNTTYTPLYDVNMTSLTARTRQPGGYVFPNTTDAIVNGSVFVVLTDSDPYVTPHNLTMIDPHVVAGPAMYEA</sequence>
<organism evidence="2 3">
    <name type="scientific">Saitoella complicata (strain BCRC 22490 / CBS 7301 / JCM 7358 / NBRC 10748 / NRRL Y-17804)</name>
    <dbReference type="NCBI Taxonomy" id="698492"/>
    <lineage>
        <taxon>Eukaryota</taxon>
        <taxon>Fungi</taxon>
        <taxon>Dikarya</taxon>
        <taxon>Ascomycota</taxon>
        <taxon>Taphrinomycotina</taxon>
        <taxon>Taphrinomycotina incertae sedis</taxon>
        <taxon>Saitoella</taxon>
    </lineage>
</organism>
<gene>
    <name evidence="2" type="ORF">G7K_5399-t1</name>
</gene>
<feature type="chain" id="PRO_5002430638" description="Protein rds1" evidence="1">
    <location>
        <begin position="18"/>
        <end position="464"/>
    </location>
</feature>